<keyword evidence="2" id="KW-0732">Signal</keyword>
<feature type="region of interest" description="Disordered" evidence="1">
    <location>
        <begin position="272"/>
        <end position="367"/>
    </location>
</feature>
<gene>
    <name evidence="3" type="ORF">BS47DRAFT_1391654</name>
</gene>
<dbReference type="Proteomes" id="UP000886523">
    <property type="component" value="Unassembled WGS sequence"/>
</dbReference>
<feature type="compositionally biased region" description="Low complexity" evidence="1">
    <location>
        <begin position="358"/>
        <end position="367"/>
    </location>
</feature>
<dbReference type="OrthoDB" id="10644962at2759"/>
<proteinExistence type="predicted"/>
<dbReference type="EMBL" id="MU128951">
    <property type="protein sequence ID" value="KAF9515300.1"/>
    <property type="molecule type" value="Genomic_DNA"/>
</dbReference>
<keyword evidence="4" id="KW-1185">Reference proteome</keyword>
<feature type="signal peptide" evidence="2">
    <location>
        <begin position="1"/>
        <end position="21"/>
    </location>
</feature>
<evidence type="ECO:0000313" key="4">
    <source>
        <dbReference type="Proteomes" id="UP000886523"/>
    </source>
</evidence>
<feature type="chain" id="PRO_5040350870" evidence="2">
    <location>
        <begin position="22"/>
        <end position="431"/>
    </location>
</feature>
<name>A0A9P6B0K8_9AGAM</name>
<comment type="caution">
    <text evidence="3">The sequence shown here is derived from an EMBL/GenBank/DDBJ whole genome shotgun (WGS) entry which is preliminary data.</text>
</comment>
<accession>A0A9P6B0K8</accession>
<evidence type="ECO:0000313" key="3">
    <source>
        <dbReference type="EMBL" id="KAF9515300.1"/>
    </source>
</evidence>
<evidence type="ECO:0000256" key="1">
    <source>
        <dbReference type="SAM" id="MobiDB-lite"/>
    </source>
</evidence>
<evidence type="ECO:0000256" key="2">
    <source>
        <dbReference type="SAM" id="SignalP"/>
    </source>
</evidence>
<organism evidence="3 4">
    <name type="scientific">Hydnum rufescens UP504</name>
    <dbReference type="NCBI Taxonomy" id="1448309"/>
    <lineage>
        <taxon>Eukaryota</taxon>
        <taxon>Fungi</taxon>
        <taxon>Dikarya</taxon>
        <taxon>Basidiomycota</taxon>
        <taxon>Agaricomycotina</taxon>
        <taxon>Agaricomycetes</taxon>
        <taxon>Cantharellales</taxon>
        <taxon>Hydnaceae</taxon>
        <taxon>Hydnum</taxon>
    </lineage>
</organism>
<reference evidence="3" key="1">
    <citation type="journal article" date="2020" name="Nat. Commun.">
        <title>Large-scale genome sequencing of mycorrhizal fungi provides insights into the early evolution of symbiotic traits.</title>
        <authorList>
            <person name="Miyauchi S."/>
            <person name="Kiss E."/>
            <person name="Kuo A."/>
            <person name="Drula E."/>
            <person name="Kohler A."/>
            <person name="Sanchez-Garcia M."/>
            <person name="Morin E."/>
            <person name="Andreopoulos B."/>
            <person name="Barry K.W."/>
            <person name="Bonito G."/>
            <person name="Buee M."/>
            <person name="Carver A."/>
            <person name="Chen C."/>
            <person name="Cichocki N."/>
            <person name="Clum A."/>
            <person name="Culley D."/>
            <person name="Crous P.W."/>
            <person name="Fauchery L."/>
            <person name="Girlanda M."/>
            <person name="Hayes R.D."/>
            <person name="Keri Z."/>
            <person name="LaButti K."/>
            <person name="Lipzen A."/>
            <person name="Lombard V."/>
            <person name="Magnuson J."/>
            <person name="Maillard F."/>
            <person name="Murat C."/>
            <person name="Nolan M."/>
            <person name="Ohm R.A."/>
            <person name="Pangilinan J."/>
            <person name="Pereira M.F."/>
            <person name="Perotto S."/>
            <person name="Peter M."/>
            <person name="Pfister S."/>
            <person name="Riley R."/>
            <person name="Sitrit Y."/>
            <person name="Stielow J.B."/>
            <person name="Szollosi G."/>
            <person name="Zifcakova L."/>
            <person name="Stursova M."/>
            <person name="Spatafora J.W."/>
            <person name="Tedersoo L."/>
            <person name="Vaario L.M."/>
            <person name="Yamada A."/>
            <person name="Yan M."/>
            <person name="Wang P."/>
            <person name="Xu J."/>
            <person name="Bruns T."/>
            <person name="Baldrian P."/>
            <person name="Vilgalys R."/>
            <person name="Dunand C."/>
            <person name="Henrissat B."/>
            <person name="Grigoriev I.V."/>
            <person name="Hibbett D."/>
            <person name="Nagy L.G."/>
            <person name="Martin F.M."/>
        </authorList>
    </citation>
    <scope>NUCLEOTIDE SEQUENCE</scope>
    <source>
        <strain evidence="3">UP504</strain>
    </source>
</reference>
<dbReference type="AlphaFoldDB" id="A0A9P6B0K8"/>
<protein>
    <submittedName>
        <fullName evidence="3">Uncharacterized protein</fullName>
    </submittedName>
</protein>
<sequence length="431" mass="45666">MAPPTVVFFLVLSSLVSAINGAPIVANKSEGRDHDCDYDYHRDEDSVSNTSPSKYQTPYPFGWQPPKRIYAALTEAEISRHLYSRDLVASSPKSDDSADILGTISIVAQEAAPSADAIAFGSLVLAFNPAGGNDTSAPTSYVFNVSNSTEPTEFMLHVESSVSAIPNEPDSKTVTLHILSLSTPQASLPSLGTANMTFCAQFEHATTSVSPMSVVPCSSVASNATSQRFLYNSITGFLNPLWTSITKDESAQKRDTLATAAKLVFSPLTVRNTPDTTILDDGGDTVDGDGDSGDTGDDGNDDSVDLATDDDDDAASNNSPLDPSIETVSVDDSPAKVIPAPVQGGDREVWANEDDPSADTPPADPPVDGAGTCTAVDPNAPTFYHQNGLDALAQMDKYSALTPDSRMYPSSRRSLSRLTHSEFVTQLVTRL</sequence>
<feature type="compositionally biased region" description="Acidic residues" evidence="1">
    <location>
        <begin position="281"/>
        <end position="314"/>
    </location>
</feature>